<dbReference type="EMBL" id="CP061799">
    <property type="protein sequence ID" value="QTA79274.1"/>
    <property type="molecule type" value="Genomic_DNA"/>
</dbReference>
<organism evidence="2 3">
    <name type="scientific">Desulfonema limicola</name>
    <dbReference type="NCBI Taxonomy" id="45656"/>
    <lineage>
        <taxon>Bacteria</taxon>
        <taxon>Pseudomonadati</taxon>
        <taxon>Thermodesulfobacteriota</taxon>
        <taxon>Desulfobacteria</taxon>
        <taxon>Desulfobacterales</taxon>
        <taxon>Desulfococcaceae</taxon>
        <taxon>Desulfonema</taxon>
    </lineage>
</organism>
<dbReference type="PANTHER" id="PTHR30469">
    <property type="entry name" value="MULTIDRUG RESISTANCE PROTEIN MDTA"/>
    <property type="match status" value="1"/>
</dbReference>
<dbReference type="RefSeq" id="WP_207691042.1">
    <property type="nucleotide sequence ID" value="NZ_CP061799.1"/>
</dbReference>
<reference evidence="2" key="1">
    <citation type="journal article" date="2021" name="Microb. Physiol.">
        <title>Proteogenomic Insights into the Physiology of Marine, Sulfate-Reducing, Filamentous Desulfonema limicola and Desulfonema magnum.</title>
        <authorList>
            <person name="Schnaars V."/>
            <person name="Wohlbrand L."/>
            <person name="Scheve S."/>
            <person name="Hinrichs C."/>
            <person name="Reinhardt R."/>
            <person name="Rabus R."/>
        </authorList>
    </citation>
    <scope>NUCLEOTIDE SEQUENCE</scope>
    <source>
        <strain evidence="2">5ac10</strain>
    </source>
</reference>
<evidence type="ECO:0000256" key="1">
    <source>
        <dbReference type="SAM" id="Coils"/>
    </source>
</evidence>
<dbReference type="Proteomes" id="UP000663720">
    <property type="component" value="Chromosome"/>
</dbReference>
<keyword evidence="3" id="KW-1185">Reference proteome</keyword>
<protein>
    <recommendedName>
        <fullName evidence="4">RND efflux pump membrane fusion protein barrel-sandwich domain-containing protein</fullName>
    </recommendedName>
</protein>
<dbReference type="PANTHER" id="PTHR30469:SF15">
    <property type="entry name" value="HLYD FAMILY OF SECRETION PROTEINS"/>
    <property type="match status" value="1"/>
</dbReference>
<accession>A0A975GFK6</accession>
<feature type="coiled-coil region" evidence="1">
    <location>
        <begin position="90"/>
        <end position="162"/>
    </location>
</feature>
<gene>
    <name evidence="2" type="ORF">dnl_15320</name>
</gene>
<sequence>MKVISLLIMLITAFPCFSFGEKELIVESARKKITLTGYTRSKASAFVSSEVPGKVIKVNYDVGDIVSEKPFLEIDPTFINFQIESTRQALEKIKAAHKKNESRIAYLEKEFKRIDLLHKGDRATEVKRDAALEEFNQAKLERNTLKAEKEILNIAVKELYERKNRHMVYAPKGWIIISKMVEPGEIISPNTPLAKAGDFQTLVIPLSVSGRELDAIRALSQDFDASLEGRPVKAGLNWVNPEFDEKTRKLSIELILIDYNDEKRGGLSFSLPLEIETQGYRVPKSAVINRYENPRVTIKNTGENINIIILGESDEYLIIAENQNLPVGTELVKP</sequence>
<dbReference type="GO" id="GO:0015562">
    <property type="term" value="F:efflux transmembrane transporter activity"/>
    <property type="evidence" value="ECO:0007669"/>
    <property type="project" value="TreeGrafter"/>
</dbReference>
<dbReference type="SUPFAM" id="SSF111369">
    <property type="entry name" value="HlyD-like secretion proteins"/>
    <property type="match status" value="1"/>
</dbReference>
<dbReference type="AlphaFoldDB" id="A0A975GFK6"/>
<evidence type="ECO:0000313" key="3">
    <source>
        <dbReference type="Proteomes" id="UP000663720"/>
    </source>
</evidence>
<dbReference type="Gene3D" id="2.40.30.170">
    <property type="match status" value="1"/>
</dbReference>
<name>A0A975GFK6_9BACT</name>
<proteinExistence type="predicted"/>
<keyword evidence="1" id="KW-0175">Coiled coil</keyword>
<dbReference type="Gene3D" id="2.40.50.100">
    <property type="match status" value="1"/>
</dbReference>
<dbReference type="GO" id="GO:1990281">
    <property type="term" value="C:efflux pump complex"/>
    <property type="evidence" value="ECO:0007669"/>
    <property type="project" value="TreeGrafter"/>
</dbReference>
<dbReference type="Gene3D" id="1.10.287.470">
    <property type="entry name" value="Helix hairpin bin"/>
    <property type="match status" value="1"/>
</dbReference>
<dbReference type="KEGG" id="dli:dnl_15320"/>
<evidence type="ECO:0008006" key="4">
    <source>
        <dbReference type="Google" id="ProtNLM"/>
    </source>
</evidence>
<evidence type="ECO:0000313" key="2">
    <source>
        <dbReference type="EMBL" id="QTA79274.1"/>
    </source>
</evidence>